<accession>A0A316BZT8</accession>
<reference evidence="1 2" key="1">
    <citation type="submission" date="2018-05" db="EMBL/GenBank/DDBJ databases">
        <title>Genomic Encyclopedia of Type Strains, Phase IV (KMG-IV): sequencing the most valuable type-strain genomes for metagenomic binning, comparative biology and taxonomic classification.</title>
        <authorList>
            <person name="Goeker M."/>
        </authorList>
    </citation>
    <scope>NUCLEOTIDE SEQUENCE [LARGE SCALE GENOMIC DNA]</scope>
    <source>
        <strain evidence="1 2">DSM 6986</strain>
    </source>
</reference>
<dbReference type="AlphaFoldDB" id="A0A316BZT8"/>
<protein>
    <submittedName>
        <fullName evidence="1">Uncharacterized protein</fullName>
    </submittedName>
</protein>
<dbReference type="EMBL" id="QGGG01000012">
    <property type="protein sequence ID" value="PWJ80596.1"/>
    <property type="molecule type" value="Genomic_DNA"/>
</dbReference>
<keyword evidence="2" id="KW-1185">Reference proteome</keyword>
<name>A0A316BZT8_PSESE</name>
<dbReference type="Proteomes" id="UP000245396">
    <property type="component" value="Unassembled WGS sequence"/>
</dbReference>
<dbReference type="RefSeq" id="WP_109613870.1">
    <property type="nucleotide sequence ID" value="NZ_QGGG01000012.1"/>
</dbReference>
<proteinExistence type="predicted"/>
<comment type="caution">
    <text evidence="1">The sequence shown here is derived from an EMBL/GenBank/DDBJ whole genome shotgun (WGS) entry which is preliminary data.</text>
</comment>
<sequence length="60" mass="6512">MKSSLELSTNERLALRRLANERGLSLDEAAAAALRDWLISNGYLELEHELAADAETAGNA</sequence>
<evidence type="ECO:0000313" key="2">
    <source>
        <dbReference type="Proteomes" id="UP000245396"/>
    </source>
</evidence>
<organism evidence="1 2">
    <name type="scientific">Pseudaminobacter salicylatoxidans</name>
    <dbReference type="NCBI Taxonomy" id="93369"/>
    <lineage>
        <taxon>Bacteria</taxon>
        <taxon>Pseudomonadati</taxon>
        <taxon>Pseudomonadota</taxon>
        <taxon>Alphaproteobacteria</taxon>
        <taxon>Hyphomicrobiales</taxon>
        <taxon>Phyllobacteriaceae</taxon>
        <taxon>Pseudaminobacter</taxon>
    </lineage>
</organism>
<gene>
    <name evidence="1" type="ORF">C7441_112138</name>
</gene>
<evidence type="ECO:0000313" key="1">
    <source>
        <dbReference type="EMBL" id="PWJ80596.1"/>
    </source>
</evidence>